<dbReference type="Gene3D" id="1.10.287.70">
    <property type="match status" value="1"/>
</dbReference>
<keyword evidence="11" id="KW-0325">Glycoprotein</keyword>
<dbReference type="InterPro" id="IPR027359">
    <property type="entry name" value="Volt_channel_dom_sf"/>
</dbReference>
<dbReference type="Pfam" id="PF08016">
    <property type="entry name" value="PKD_channel"/>
    <property type="match status" value="1"/>
</dbReference>
<dbReference type="GO" id="GO:0005262">
    <property type="term" value="F:calcium channel activity"/>
    <property type="evidence" value="ECO:0007669"/>
    <property type="project" value="TreeGrafter"/>
</dbReference>
<evidence type="ECO:0000259" key="16">
    <source>
        <dbReference type="Pfam" id="PF08016"/>
    </source>
</evidence>
<dbReference type="AlphaFoldDB" id="A0A4W3H8Z4"/>
<keyword evidence="4" id="KW-1003">Cell membrane</keyword>
<proteinExistence type="inferred from homology"/>
<dbReference type="Gene3D" id="1.20.120.350">
    <property type="entry name" value="Voltage-gated potassium channels. Chain C"/>
    <property type="match status" value="1"/>
</dbReference>
<evidence type="ECO:0000256" key="1">
    <source>
        <dbReference type="ARBA" id="ARBA00004272"/>
    </source>
</evidence>
<dbReference type="InterPro" id="IPR051223">
    <property type="entry name" value="Polycystin"/>
</dbReference>
<keyword evidence="9 15" id="KW-0472">Membrane</keyword>
<reference evidence="18" key="4">
    <citation type="submission" date="2025-08" db="UniProtKB">
        <authorList>
            <consortium name="Ensembl"/>
        </authorList>
    </citation>
    <scope>IDENTIFICATION</scope>
</reference>
<comment type="subcellular location">
    <subcellularLocation>
        <location evidence="1">Cell projection</location>
        <location evidence="1">Cilium membrane</location>
        <topology evidence="1">Multi-pass membrane protein</topology>
    </subcellularLocation>
</comment>
<feature type="transmembrane region" description="Helical" evidence="15">
    <location>
        <begin position="350"/>
        <end position="368"/>
    </location>
</feature>
<evidence type="ECO:0000256" key="8">
    <source>
        <dbReference type="ARBA" id="ARBA00023065"/>
    </source>
</evidence>
<keyword evidence="12" id="KW-0966">Cell projection</keyword>
<evidence type="ECO:0000256" key="7">
    <source>
        <dbReference type="ARBA" id="ARBA00023054"/>
    </source>
</evidence>
<evidence type="ECO:0000259" key="17">
    <source>
        <dbReference type="Pfam" id="PF20519"/>
    </source>
</evidence>
<protein>
    <submittedName>
        <fullName evidence="18">Uncharacterized protein</fullName>
    </submittedName>
</protein>
<feature type="transmembrane region" description="Helical" evidence="15">
    <location>
        <begin position="312"/>
        <end position="329"/>
    </location>
</feature>
<keyword evidence="19" id="KW-1185">Reference proteome</keyword>
<reference evidence="19" key="3">
    <citation type="journal article" date="2014" name="Nature">
        <title>Elephant shark genome provides unique insights into gnathostome evolution.</title>
        <authorList>
            <consortium name="International Elephant Shark Genome Sequencing Consortium"/>
            <person name="Venkatesh B."/>
            <person name="Lee A.P."/>
            <person name="Ravi V."/>
            <person name="Maurya A.K."/>
            <person name="Lian M.M."/>
            <person name="Swann J.B."/>
            <person name="Ohta Y."/>
            <person name="Flajnik M.F."/>
            <person name="Sutoh Y."/>
            <person name="Kasahara M."/>
            <person name="Hoon S."/>
            <person name="Gangu V."/>
            <person name="Roy S.W."/>
            <person name="Irimia M."/>
            <person name="Korzh V."/>
            <person name="Kondrychyn I."/>
            <person name="Lim Z.W."/>
            <person name="Tay B.H."/>
            <person name="Tohari S."/>
            <person name="Kong K.W."/>
            <person name="Ho S."/>
            <person name="Lorente-Galdos B."/>
            <person name="Quilez J."/>
            <person name="Marques-Bonet T."/>
            <person name="Raney B.J."/>
            <person name="Ingham P.W."/>
            <person name="Tay A."/>
            <person name="Hillier L.W."/>
            <person name="Minx P."/>
            <person name="Boehm T."/>
            <person name="Wilson R.K."/>
            <person name="Brenner S."/>
            <person name="Warren W.C."/>
        </authorList>
    </citation>
    <scope>NUCLEOTIDE SEQUENCE [LARGE SCALE GENOMIC DNA]</scope>
</reference>
<dbReference type="InterPro" id="IPR003915">
    <property type="entry name" value="PKD_2"/>
</dbReference>
<keyword evidence="5 15" id="KW-0812">Transmembrane</keyword>
<reference evidence="19" key="1">
    <citation type="journal article" date="2006" name="Science">
        <title>Ancient noncoding elements conserved in the human genome.</title>
        <authorList>
            <person name="Venkatesh B."/>
            <person name="Kirkness E.F."/>
            <person name="Loh Y.H."/>
            <person name="Halpern A.L."/>
            <person name="Lee A.P."/>
            <person name="Johnson J."/>
            <person name="Dandona N."/>
            <person name="Viswanathan L.D."/>
            <person name="Tay A."/>
            <person name="Venter J.C."/>
            <person name="Strausberg R.L."/>
            <person name="Brenner S."/>
        </authorList>
    </citation>
    <scope>NUCLEOTIDE SEQUENCE [LARGE SCALE GENOMIC DNA]</scope>
</reference>
<accession>A0A4W3H8Z4</accession>
<keyword evidence="8" id="KW-0406">Ion transport</keyword>
<keyword evidence="6 15" id="KW-1133">Transmembrane helix</keyword>
<evidence type="ECO:0000256" key="11">
    <source>
        <dbReference type="ARBA" id="ARBA00023180"/>
    </source>
</evidence>
<organism evidence="18 19">
    <name type="scientific">Callorhinchus milii</name>
    <name type="common">Ghost shark</name>
    <dbReference type="NCBI Taxonomy" id="7868"/>
    <lineage>
        <taxon>Eukaryota</taxon>
        <taxon>Metazoa</taxon>
        <taxon>Chordata</taxon>
        <taxon>Craniata</taxon>
        <taxon>Vertebrata</taxon>
        <taxon>Chondrichthyes</taxon>
        <taxon>Holocephali</taxon>
        <taxon>Chimaeriformes</taxon>
        <taxon>Callorhinchidae</taxon>
        <taxon>Callorhinchus</taxon>
    </lineage>
</organism>
<evidence type="ECO:0000313" key="19">
    <source>
        <dbReference type="Proteomes" id="UP000314986"/>
    </source>
</evidence>
<dbReference type="Ensembl" id="ENSCMIT00000013630.1">
    <property type="protein sequence ID" value="ENSCMIP00000013338.1"/>
    <property type="gene ID" value="ENSCMIG00000006704.1"/>
</dbReference>
<evidence type="ECO:0000313" key="18">
    <source>
        <dbReference type="Ensembl" id="ENSCMIP00000013338.1"/>
    </source>
</evidence>
<keyword evidence="10" id="KW-1015">Disulfide bond</keyword>
<keyword evidence="7" id="KW-0175">Coiled coil</keyword>
<feature type="transmembrane region" description="Helical" evidence="15">
    <location>
        <begin position="66"/>
        <end position="84"/>
    </location>
</feature>
<keyword evidence="3" id="KW-0813">Transport</keyword>
<sequence length="633" mass="73932">KAPFTSQDPSLRLRLRSPSYPFPQMCTTDPNLTFLLQNLLFFPSDRLETKFQYNKEFTAQITLQELILYLVFLLTLSVLTFGMVNSNMYFFTKVMSNLFLETKSSAQLVNFKKIRSMEDFWEFAEGPLLDSLYWKEWYDGQPLSSKESYIYYENILLGVPQIRQVRVRNNTCSVLKYFRDTFKDCFNEYSLANEDHSAFGLQTGSEWEYTVPNSQFELRHWGKISKYRNGGYILDLDRQKEESAKKIKHLKSNLWLDLGSRAVFIDFSVYNANVNLFCALRLLVEFPATGGATTSWHIYTVKLLRYVSTLDYFLGACEILFCLFILNYLGQELIEMYELKLRYFQSFWNCLDFLIVLLSLLAIVFSIYRTAKVSLVLEKLLENSFKYPNLYFLAYWQNQYNNMIAITVFIAWIKIFKFISFNETMTQLATTLQHCAKDIAGFAIMFFIIFFGYAQLGYLIFGAQVESFHTFSNCIFTQFRIILGDFNFAEIEKANRILGPIYFTTFVFCIFFVLLNVFLAIINETYAEVKGNRSLRKIDFDISDLIKKVRTLKFNKLICSSRSLRIKSCVISLYQSSNDKLKDRLGDGDLTIALFTGIVAYLRFSTPKPPLFSSLQRDQEITRELPLMAIQSI</sequence>
<dbReference type="PANTHER" id="PTHR10877">
    <property type="entry name" value="POLYCYSTIN FAMILY MEMBER"/>
    <property type="match status" value="1"/>
</dbReference>
<evidence type="ECO:0000256" key="6">
    <source>
        <dbReference type="ARBA" id="ARBA00022989"/>
    </source>
</evidence>
<feature type="disulfide bond" evidence="14">
    <location>
        <begin position="172"/>
        <end position="185"/>
    </location>
</feature>
<reference evidence="19" key="2">
    <citation type="journal article" date="2007" name="PLoS Biol.">
        <title>Survey sequencing and comparative analysis of the elephant shark (Callorhinchus milii) genome.</title>
        <authorList>
            <person name="Venkatesh B."/>
            <person name="Kirkness E.F."/>
            <person name="Loh Y.H."/>
            <person name="Halpern A.L."/>
            <person name="Lee A.P."/>
            <person name="Johnson J."/>
            <person name="Dandona N."/>
            <person name="Viswanathan L.D."/>
            <person name="Tay A."/>
            <person name="Venter J.C."/>
            <person name="Strausberg R.L."/>
            <person name="Brenner S."/>
        </authorList>
    </citation>
    <scope>NUCLEOTIDE SEQUENCE [LARGE SCALE GENOMIC DNA]</scope>
</reference>
<evidence type="ECO:0000256" key="15">
    <source>
        <dbReference type="SAM" id="Phobius"/>
    </source>
</evidence>
<dbReference type="PANTHER" id="PTHR10877:SF47">
    <property type="entry name" value="POLYCYSTIN-2-LIKE PROTEIN 2"/>
    <property type="match status" value="1"/>
</dbReference>
<evidence type="ECO:0000256" key="4">
    <source>
        <dbReference type="ARBA" id="ARBA00022475"/>
    </source>
</evidence>
<reference evidence="18" key="5">
    <citation type="submission" date="2025-09" db="UniProtKB">
        <authorList>
            <consortium name="Ensembl"/>
        </authorList>
    </citation>
    <scope>IDENTIFICATION</scope>
</reference>
<gene>
    <name evidence="18" type="primary">LOC103183723</name>
</gene>
<evidence type="ECO:0000256" key="13">
    <source>
        <dbReference type="ARBA" id="ARBA00023303"/>
    </source>
</evidence>
<dbReference type="GO" id="GO:0050982">
    <property type="term" value="P:detection of mechanical stimulus"/>
    <property type="evidence" value="ECO:0007669"/>
    <property type="project" value="TreeGrafter"/>
</dbReference>
<evidence type="ECO:0000256" key="10">
    <source>
        <dbReference type="ARBA" id="ARBA00023157"/>
    </source>
</evidence>
<dbReference type="OMA" id="TFRCLRK"/>
<evidence type="ECO:0000256" key="3">
    <source>
        <dbReference type="ARBA" id="ARBA00022448"/>
    </source>
</evidence>
<feature type="domain" description="Polycystin cation channel PKD1/PKD2" evidence="16">
    <location>
        <begin position="305"/>
        <end position="529"/>
    </location>
</feature>
<evidence type="ECO:0000256" key="5">
    <source>
        <dbReference type="ARBA" id="ARBA00022692"/>
    </source>
</evidence>
<dbReference type="Proteomes" id="UP000314986">
    <property type="component" value="Unassembled WGS sequence"/>
</dbReference>
<keyword evidence="13" id="KW-0407">Ion channel</keyword>
<feature type="transmembrane region" description="Helical" evidence="15">
    <location>
        <begin position="501"/>
        <end position="522"/>
    </location>
</feature>
<comment type="similarity">
    <text evidence="2">Belongs to the polycystin family.</text>
</comment>
<dbReference type="PRINTS" id="PR01433">
    <property type="entry name" value="POLYCYSTIN2"/>
</dbReference>
<feature type="transmembrane region" description="Helical" evidence="15">
    <location>
        <begin position="400"/>
        <end position="419"/>
    </location>
</feature>
<evidence type="ECO:0000256" key="9">
    <source>
        <dbReference type="ARBA" id="ARBA00023136"/>
    </source>
</evidence>
<dbReference type="InParanoid" id="A0A4W3H8Z4"/>
<evidence type="ECO:0000256" key="12">
    <source>
        <dbReference type="ARBA" id="ARBA00023273"/>
    </source>
</evidence>
<dbReference type="InterPro" id="IPR046791">
    <property type="entry name" value="Polycystin_dom"/>
</dbReference>
<feature type="transmembrane region" description="Helical" evidence="15">
    <location>
        <begin position="439"/>
        <end position="461"/>
    </location>
</feature>
<dbReference type="Pfam" id="PF20519">
    <property type="entry name" value="Polycystin_dom"/>
    <property type="match status" value="1"/>
</dbReference>
<dbReference type="FunFam" id="1.10.287.70:FF:000055">
    <property type="entry name" value="Polycystic kidney disease 2-like 1"/>
    <property type="match status" value="1"/>
</dbReference>
<name>A0A4W3H8Z4_CALMI</name>
<dbReference type="InterPro" id="IPR013122">
    <property type="entry name" value="PKD1_2_channel"/>
</dbReference>
<dbReference type="STRING" id="7868.ENSCMIP00000013338"/>
<dbReference type="GeneTree" id="ENSGT00940000161122"/>
<dbReference type="GO" id="GO:0060170">
    <property type="term" value="C:ciliary membrane"/>
    <property type="evidence" value="ECO:0007669"/>
    <property type="project" value="UniProtKB-SubCell"/>
</dbReference>
<dbReference type="GO" id="GO:0005509">
    <property type="term" value="F:calcium ion binding"/>
    <property type="evidence" value="ECO:0007669"/>
    <property type="project" value="InterPro"/>
</dbReference>
<evidence type="ECO:0000256" key="14">
    <source>
        <dbReference type="PIRSR" id="PIRSR603915-2"/>
    </source>
</evidence>
<feature type="domain" description="Polycystin" evidence="17">
    <location>
        <begin position="110"/>
        <end position="304"/>
    </location>
</feature>
<evidence type="ECO:0000256" key="2">
    <source>
        <dbReference type="ARBA" id="ARBA00007200"/>
    </source>
</evidence>